<feature type="chain" id="PRO_5045246188" evidence="1">
    <location>
        <begin position="20"/>
        <end position="145"/>
    </location>
</feature>
<evidence type="ECO:0000259" key="2">
    <source>
        <dbReference type="Pfam" id="PF11396"/>
    </source>
</evidence>
<sequence length="145" mass="16897">MKNVKILSALFLMTNIALAQDIAMDAVHTNVKVSFNKEYANATAVEWERDMENYKVEFDLNQIDTEVWYSDAGNVIRKEQDIAENELPQAVRNAIKSKYASYRVDEIEKIWQNNLTSYEVELEKNGKEMHINFDDNAKVLNERMD</sequence>
<name>A0ABS5S7H2_9FLAO</name>
<evidence type="ECO:0000256" key="1">
    <source>
        <dbReference type="SAM" id="SignalP"/>
    </source>
</evidence>
<dbReference type="Proteomes" id="UP001297092">
    <property type="component" value="Unassembled WGS sequence"/>
</dbReference>
<evidence type="ECO:0000313" key="3">
    <source>
        <dbReference type="EMBL" id="MBT0608370.1"/>
    </source>
</evidence>
<keyword evidence="1" id="KW-0732">Signal</keyword>
<dbReference type="EMBL" id="JAHCTB010000004">
    <property type="protein sequence ID" value="MBT0608370.1"/>
    <property type="molecule type" value="Genomic_DNA"/>
</dbReference>
<proteinExistence type="predicted"/>
<protein>
    <submittedName>
        <fullName evidence="3">PepSY-like domain-containing protein</fullName>
    </submittedName>
</protein>
<keyword evidence="4" id="KW-1185">Reference proteome</keyword>
<feature type="signal peptide" evidence="1">
    <location>
        <begin position="1"/>
        <end position="19"/>
    </location>
</feature>
<accession>A0ABS5S7H2</accession>
<reference evidence="3 4" key="1">
    <citation type="submission" date="2021-05" db="EMBL/GenBank/DDBJ databases">
        <title>Aequorivita echinoideorum JCM 30378 genome.</title>
        <authorList>
            <person name="Zhang H."/>
            <person name="Li C."/>
        </authorList>
    </citation>
    <scope>NUCLEOTIDE SEQUENCE [LARGE SCALE GENOMIC DNA]</scope>
    <source>
        <strain evidence="3 4">JCM30378</strain>
    </source>
</reference>
<dbReference type="RefSeq" id="WP_214113244.1">
    <property type="nucleotide sequence ID" value="NZ_JAHCTB010000004.1"/>
</dbReference>
<evidence type="ECO:0000313" key="4">
    <source>
        <dbReference type="Proteomes" id="UP001297092"/>
    </source>
</evidence>
<organism evidence="3 4">
    <name type="scientific">Aequorivita echinoideorum</name>
    <dbReference type="NCBI Taxonomy" id="1549647"/>
    <lineage>
        <taxon>Bacteria</taxon>
        <taxon>Pseudomonadati</taxon>
        <taxon>Bacteroidota</taxon>
        <taxon>Flavobacteriia</taxon>
        <taxon>Flavobacteriales</taxon>
        <taxon>Flavobacteriaceae</taxon>
        <taxon>Aequorivita</taxon>
    </lineage>
</organism>
<dbReference type="Gene3D" id="3.10.450.360">
    <property type="match status" value="1"/>
</dbReference>
<dbReference type="Pfam" id="PF11396">
    <property type="entry name" value="PepSY_like"/>
    <property type="match status" value="1"/>
</dbReference>
<feature type="domain" description="Putative beta-lactamase-inhibitor-like PepSY-like" evidence="2">
    <location>
        <begin position="65"/>
        <end position="140"/>
    </location>
</feature>
<dbReference type="SUPFAM" id="SSF160574">
    <property type="entry name" value="BT0923-like"/>
    <property type="match status" value="1"/>
</dbReference>
<dbReference type="InterPro" id="IPR021533">
    <property type="entry name" value="PepSY-like"/>
</dbReference>
<gene>
    <name evidence="3" type="ORF">KIV10_09265</name>
</gene>
<comment type="caution">
    <text evidence="3">The sequence shown here is derived from an EMBL/GenBank/DDBJ whole genome shotgun (WGS) entry which is preliminary data.</text>
</comment>